<dbReference type="InterPro" id="IPR003660">
    <property type="entry name" value="HAMP_dom"/>
</dbReference>
<dbReference type="SMART" id="SM00267">
    <property type="entry name" value="GGDEF"/>
    <property type="match status" value="1"/>
</dbReference>
<dbReference type="Gene3D" id="3.30.70.270">
    <property type="match status" value="1"/>
</dbReference>
<dbReference type="PANTHER" id="PTHR46663">
    <property type="entry name" value="DIGUANYLATE CYCLASE DGCT-RELATED"/>
    <property type="match status" value="1"/>
</dbReference>
<sequence>MRKISLGVRMALILFVPSLAFVVVLGSLFVHQSHRELDEASLARGRAIVSFLGPAAEYVLVSGNPVALDSLMARALAQAEVAAVAFYDADGELLGVAGQGLVGLPSAARMVEADEVVVEARGGRLQFATAVLSLAPQVDDYSTPQQVLRTERLGWVQVDLDVTAREGAKRRLLLVVVAAVLVVLVGALAMAWRLARSVGLPVAALVKAVRRMASGDLDVRVSAQSTSEELRALEAGFNAMADSIAHSQQTLQARIEEATAQLAHQARHDPLTGLPNRRAFEESIEQAVSIHRRAGDVVTLLYIDLDRFKPVNDTCGHAAGDRLLRELAGLLRARLRAQDHVFRIGGDEFAVILRGCGREDAHHIATALCDAVAAYEFVCAGRSFKVGASIGMARMEGMINDVSAVMQAADQACYEAKHAGRSRVIEYQRSSD</sequence>
<evidence type="ECO:0000259" key="3">
    <source>
        <dbReference type="PROSITE" id="PS50887"/>
    </source>
</evidence>
<dbReference type="EC" id="2.7.7.65" evidence="4"/>
<feature type="domain" description="GGDEF" evidence="3">
    <location>
        <begin position="296"/>
        <end position="429"/>
    </location>
</feature>
<dbReference type="InterPro" id="IPR052163">
    <property type="entry name" value="DGC-Regulatory_Protein"/>
</dbReference>
<reference evidence="5" key="1">
    <citation type="journal article" date="2019" name="Int. J. Syst. Evol. Microbiol.">
        <title>The Global Catalogue of Microorganisms (GCM) 10K type strain sequencing project: providing services to taxonomists for standard genome sequencing and annotation.</title>
        <authorList>
            <consortium name="The Broad Institute Genomics Platform"/>
            <consortium name="The Broad Institute Genome Sequencing Center for Infectious Disease"/>
            <person name="Wu L."/>
            <person name="Ma J."/>
        </authorList>
    </citation>
    <scope>NUCLEOTIDE SEQUENCE [LARGE SCALE GENOMIC DNA]</scope>
    <source>
        <strain evidence="5">CCUG 48884</strain>
    </source>
</reference>
<dbReference type="Gene3D" id="6.10.340.10">
    <property type="match status" value="1"/>
</dbReference>
<dbReference type="PROSITE" id="PS50885">
    <property type="entry name" value="HAMP"/>
    <property type="match status" value="1"/>
</dbReference>
<dbReference type="Pfam" id="PF09984">
    <property type="entry name" value="sCache_4"/>
    <property type="match status" value="1"/>
</dbReference>
<dbReference type="PROSITE" id="PS50887">
    <property type="entry name" value="GGDEF"/>
    <property type="match status" value="1"/>
</dbReference>
<keyword evidence="1" id="KW-0472">Membrane</keyword>
<dbReference type="InterPro" id="IPR029787">
    <property type="entry name" value="Nucleotide_cyclase"/>
</dbReference>
<dbReference type="SUPFAM" id="SSF55073">
    <property type="entry name" value="Nucleotide cyclase"/>
    <property type="match status" value="1"/>
</dbReference>
<dbReference type="NCBIfam" id="TIGR00254">
    <property type="entry name" value="GGDEF"/>
    <property type="match status" value="1"/>
</dbReference>
<dbReference type="GO" id="GO:0052621">
    <property type="term" value="F:diguanylate cyclase activity"/>
    <property type="evidence" value="ECO:0007669"/>
    <property type="project" value="UniProtKB-EC"/>
</dbReference>
<feature type="domain" description="HAMP" evidence="2">
    <location>
        <begin position="196"/>
        <end position="249"/>
    </location>
</feature>
<dbReference type="Pfam" id="PF00990">
    <property type="entry name" value="GGDEF"/>
    <property type="match status" value="1"/>
</dbReference>
<feature type="transmembrane region" description="Helical" evidence="1">
    <location>
        <begin position="172"/>
        <end position="192"/>
    </location>
</feature>
<proteinExistence type="predicted"/>
<keyword evidence="4" id="KW-0548">Nucleotidyltransferase</keyword>
<dbReference type="EMBL" id="JBHTMC010000027">
    <property type="protein sequence ID" value="MFD1264949.1"/>
    <property type="molecule type" value="Genomic_DNA"/>
</dbReference>
<dbReference type="Pfam" id="PF00672">
    <property type="entry name" value="HAMP"/>
    <property type="match status" value="1"/>
</dbReference>
<accession>A0ABW3WIM9</accession>
<comment type="caution">
    <text evidence="4">The sequence shown here is derived from an EMBL/GenBank/DDBJ whole genome shotgun (WGS) entry which is preliminary data.</text>
</comment>
<evidence type="ECO:0000259" key="2">
    <source>
        <dbReference type="PROSITE" id="PS50885"/>
    </source>
</evidence>
<keyword evidence="1" id="KW-1133">Transmembrane helix</keyword>
<gene>
    <name evidence="4" type="ORF">ACFQ4M_15320</name>
</gene>
<evidence type="ECO:0000313" key="5">
    <source>
        <dbReference type="Proteomes" id="UP001597158"/>
    </source>
</evidence>
<name>A0ABW3WIM9_9RHOO</name>
<evidence type="ECO:0000313" key="4">
    <source>
        <dbReference type="EMBL" id="MFD1264949.1"/>
    </source>
</evidence>
<dbReference type="PANTHER" id="PTHR46663:SF2">
    <property type="entry name" value="GGDEF DOMAIN-CONTAINING PROTEIN"/>
    <property type="match status" value="1"/>
</dbReference>
<protein>
    <submittedName>
        <fullName evidence="4">Diguanylate cyclase</fullName>
        <ecNumber evidence="4">2.7.7.65</ecNumber>
    </submittedName>
</protein>
<dbReference type="SMART" id="SM00304">
    <property type="entry name" value="HAMP"/>
    <property type="match status" value="1"/>
</dbReference>
<keyword evidence="1" id="KW-0812">Transmembrane</keyword>
<keyword evidence="5" id="KW-1185">Reference proteome</keyword>
<dbReference type="InterPro" id="IPR043128">
    <property type="entry name" value="Rev_trsase/Diguanyl_cyclase"/>
</dbReference>
<dbReference type="RefSeq" id="WP_277830020.1">
    <property type="nucleotide sequence ID" value="NZ_JARQZE010000001.1"/>
</dbReference>
<dbReference type="InterPro" id="IPR000160">
    <property type="entry name" value="GGDEF_dom"/>
</dbReference>
<evidence type="ECO:0000256" key="1">
    <source>
        <dbReference type="SAM" id="Phobius"/>
    </source>
</evidence>
<dbReference type="Proteomes" id="UP001597158">
    <property type="component" value="Unassembled WGS sequence"/>
</dbReference>
<organism evidence="4 5">
    <name type="scientific">Thauera mechernichensis</name>
    <dbReference type="NCBI Taxonomy" id="82788"/>
    <lineage>
        <taxon>Bacteria</taxon>
        <taxon>Pseudomonadati</taxon>
        <taxon>Pseudomonadota</taxon>
        <taxon>Betaproteobacteria</taxon>
        <taxon>Rhodocyclales</taxon>
        <taxon>Zoogloeaceae</taxon>
        <taxon>Thauera</taxon>
    </lineage>
</organism>
<dbReference type="CDD" id="cd06225">
    <property type="entry name" value="HAMP"/>
    <property type="match status" value="1"/>
</dbReference>
<dbReference type="CDD" id="cd01949">
    <property type="entry name" value="GGDEF"/>
    <property type="match status" value="1"/>
</dbReference>
<keyword evidence="4" id="KW-0808">Transferase</keyword>
<dbReference type="SUPFAM" id="SSF158472">
    <property type="entry name" value="HAMP domain-like"/>
    <property type="match status" value="1"/>
</dbReference>
<feature type="transmembrane region" description="Helical" evidence="1">
    <location>
        <begin position="6"/>
        <end position="30"/>
    </location>
</feature>
<dbReference type="InterPro" id="IPR019247">
    <property type="entry name" value="Histidine_kinase_BarA_N"/>
</dbReference>